<dbReference type="Gene3D" id="2.60.40.420">
    <property type="entry name" value="Cupredoxins - blue copper proteins"/>
    <property type="match status" value="2"/>
</dbReference>
<name>A0AB34G3S3_9HYPO</name>
<gene>
    <name evidence="2" type="ORF">O9K51_00237</name>
</gene>
<dbReference type="PANTHER" id="PTHR34883:SF15">
    <property type="entry name" value="EXTRACELLULAR SERINE-RICH PROTEIN"/>
    <property type="match status" value="1"/>
</dbReference>
<dbReference type="InterPro" id="IPR008972">
    <property type="entry name" value="Cupredoxin"/>
</dbReference>
<comment type="caution">
    <text evidence="2">The sequence shown here is derived from an EMBL/GenBank/DDBJ whole genome shotgun (WGS) entry which is preliminary data.</text>
</comment>
<dbReference type="Proteomes" id="UP001163105">
    <property type="component" value="Unassembled WGS sequence"/>
</dbReference>
<keyword evidence="1" id="KW-0732">Signal</keyword>
<dbReference type="PANTHER" id="PTHR34883">
    <property type="entry name" value="SERINE-RICH PROTEIN, PUTATIVE-RELATED-RELATED"/>
    <property type="match status" value="1"/>
</dbReference>
<keyword evidence="3" id="KW-1185">Reference proteome</keyword>
<proteinExistence type="predicted"/>
<evidence type="ECO:0000313" key="3">
    <source>
        <dbReference type="Proteomes" id="UP001163105"/>
    </source>
</evidence>
<evidence type="ECO:0000256" key="1">
    <source>
        <dbReference type="SAM" id="SignalP"/>
    </source>
</evidence>
<dbReference type="EMBL" id="JAQHRD010000001">
    <property type="protein sequence ID" value="KAJ6445476.1"/>
    <property type="molecule type" value="Genomic_DNA"/>
</dbReference>
<evidence type="ECO:0000313" key="2">
    <source>
        <dbReference type="EMBL" id="KAJ6445476.1"/>
    </source>
</evidence>
<accession>A0AB34G3S3</accession>
<organism evidence="2 3">
    <name type="scientific">Purpureocillium lavendulum</name>
    <dbReference type="NCBI Taxonomy" id="1247861"/>
    <lineage>
        <taxon>Eukaryota</taxon>
        <taxon>Fungi</taxon>
        <taxon>Dikarya</taxon>
        <taxon>Ascomycota</taxon>
        <taxon>Pezizomycotina</taxon>
        <taxon>Sordariomycetes</taxon>
        <taxon>Hypocreomycetidae</taxon>
        <taxon>Hypocreales</taxon>
        <taxon>Ophiocordycipitaceae</taxon>
        <taxon>Purpureocillium</taxon>
    </lineage>
</organism>
<dbReference type="SUPFAM" id="SSF49503">
    <property type="entry name" value="Cupredoxins"/>
    <property type="match status" value="2"/>
</dbReference>
<feature type="chain" id="PRO_5044243079" evidence="1">
    <location>
        <begin position="22"/>
        <end position="639"/>
    </location>
</feature>
<dbReference type="AlphaFoldDB" id="A0AB34G3S3"/>
<feature type="signal peptide" evidence="1">
    <location>
        <begin position="1"/>
        <end position="21"/>
    </location>
</feature>
<sequence>MRVLSTLLAASALLADSLVDASNWDVTVGKGSKLKFDPETITARVGDTVTYHFFSKASSLIRTWFSNHAVTQSSFDKPCELLETGGFFSGFTPTASDSIEAPTTFTITVNDTKPVWVYCAQTNGNHCQSGMVHAINAPTTGNTIDAYRDKAKNAPTSTSPANGLPVGGTRVLHVDVGLNGLSFSPNNVTELVGTVVQFGFNPKNHSVVQSSFDKPCQPLAGSGFSSGFIPTSSPNSGVQFQITINDTKPIWYYCAQTNGAHCQSGMVGSINAATTGDKTFAAFVDLAAKAPPPSTIPPHAPLGGSLSVNGSVISSLNGNVLNVTAWSDYIMQVPKPGDNDQYMMGVAGGGAIANYNWGNGTISDDATRRLQLLHYLDNALLVYLTTGVGKLTNGDWSGVYPQTIVDTFQSMAGQAYFHRSTASDVLQHFHKSIPDVCQYQWPGSSIDDYVETILKVLMLETALLLDTVAAIASTDPWLAPCMASAIGAKSSMAGVIGLMQNHTASPAPREVALPPDLVYSYLRRNCIHSCPSDTLQGWSAPLAPLNIIGRVNDPATGRLKTIQISHVDSLKSDDQRYVAFLGPYGQVLYSPLNKDNTAEVPPNLYAYVWVVMTKAKDASLRDLYNDALAGPEMIWVSKP</sequence>
<dbReference type="InterPro" id="IPR052953">
    <property type="entry name" value="Ser-rich/MCO-related"/>
</dbReference>
<dbReference type="CDD" id="cd00920">
    <property type="entry name" value="Cupredoxin"/>
    <property type="match status" value="2"/>
</dbReference>
<protein>
    <submittedName>
        <fullName evidence="2">Extracellular serine-rich protein</fullName>
    </submittedName>
</protein>
<reference evidence="2" key="1">
    <citation type="submission" date="2023-01" db="EMBL/GenBank/DDBJ databases">
        <title>The growth and conidiation of Purpureocillium lavendulum are regulated by nitrogen source and histone H3K14 acetylation.</title>
        <authorList>
            <person name="Tang P."/>
            <person name="Han J."/>
            <person name="Zhang C."/>
            <person name="Tang P."/>
            <person name="Qi F."/>
            <person name="Zhang K."/>
            <person name="Liang L."/>
        </authorList>
    </citation>
    <scope>NUCLEOTIDE SEQUENCE</scope>
    <source>
        <strain evidence="2">YMF1.00683</strain>
    </source>
</reference>